<dbReference type="Gene3D" id="2.160.20.10">
    <property type="entry name" value="Single-stranded right-handed beta-helix, Pectin lyase-like"/>
    <property type="match status" value="1"/>
</dbReference>
<keyword evidence="12" id="KW-1185">Reference proteome</keyword>
<dbReference type="AlphaFoldDB" id="A0A9R1WT10"/>
<keyword evidence="10" id="KW-0732">Signal</keyword>
<evidence type="ECO:0000313" key="11">
    <source>
        <dbReference type="EMBL" id="KAJ0228221.1"/>
    </source>
</evidence>
<dbReference type="PROSITE" id="PS00502">
    <property type="entry name" value="POLYGALACTURONASE"/>
    <property type="match status" value="1"/>
</dbReference>
<dbReference type="PANTHER" id="PTHR31375">
    <property type="match status" value="1"/>
</dbReference>
<evidence type="ECO:0000256" key="10">
    <source>
        <dbReference type="SAM" id="SignalP"/>
    </source>
</evidence>
<dbReference type="InterPro" id="IPR011050">
    <property type="entry name" value="Pectin_lyase_fold/virulence"/>
</dbReference>
<gene>
    <name evidence="11" type="ORF">LSAT_V11C100030780</name>
</gene>
<dbReference type="FunFam" id="2.160.20.10:FF:000004">
    <property type="entry name" value="Pectin lyase-like superfamily protein"/>
    <property type="match status" value="1"/>
</dbReference>
<evidence type="ECO:0000256" key="8">
    <source>
        <dbReference type="PROSITE-ProRule" id="PRU10052"/>
    </source>
</evidence>
<dbReference type="EMBL" id="NBSK02000001">
    <property type="protein sequence ID" value="KAJ0228221.1"/>
    <property type="molecule type" value="Genomic_DNA"/>
</dbReference>
<feature type="chain" id="PRO_5040198738" description="Pectate lyase superfamily protein domain-containing protein" evidence="10">
    <location>
        <begin position="41"/>
        <end position="429"/>
    </location>
</feature>
<dbReference type="Proteomes" id="UP000235145">
    <property type="component" value="Unassembled WGS sequence"/>
</dbReference>
<evidence type="ECO:0000256" key="3">
    <source>
        <dbReference type="ARBA" id="ARBA00022512"/>
    </source>
</evidence>
<evidence type="ECO:0000256" key="4">
    <source>
        <dbReference type="ARBA" id="ARBA00022525"/>
    </source>
</evidence>
<evidence type="ECO:0000256" key="1">
    <source>
        <dbReference type="ARBA" id="ARBA00004191"/>
    </source>
</evidence>
<accession>A0A9R1WT10</accession>
<sequence>MHTPLAPLLLVPPADMANKRFLTAACIYLILSFFQSSCDAASYNVVRFGARSNGRTDSSQAFQNAWKAACAASGSSNMVYIPRGTFMTKPVVFSGPCRSRILFQNDGTIVAPPNYQDMGNSGFWILFTKLSRLTVQGGTIDARGTQFWACRRTGSRCPAGVRSITFMWSNNVLVRGVTSLYSQTIHVAVSRCTNIVFDRMRIVAPSRSPNTDGIIVQSSTGVTIKNSLIKTGDDCIAIGPGSKNVWIQKIACGPGHGISIGSLGNSLNEAGVQNVTVTDSIFTKTQNGVRIKSWARDSKSYATNVEFRNIIMRAVDNPIFIDQTYCPSNRCPRETSGVQVSNVRYSNIKGTSTTVEAVKFECSASNPCRGIRMRNIRITTPNRPTISTCEHVAGSSSGVIIPKSFTSIRYRQTIVMNFLCFLLIVQSFG</sequence>
<comment type="similarity">
    <text evidence="2 9">Belongs to the glycosyl hydrolase 28 family.</text>
</comment>
<name>A0A9R1WT10_LACSA</name>
<evidence type="ECO:0008006" key="13">
    <source>
        <dbReference type="Google" id="ProtNLM"/>
    </source>
</evidence>
<dbReference type="Pfam" id="PF00295">
    <property type="entry name" value="Glyco_hydro_28"/>
    <property type="match status" value="1"/>
</dbReference>
<dbReference type="InterPro" id="IPR012334">
    <property type="entry name" value="Pectin_lyas_fold"/>
</dbReference>
<keyword evidence="7" id="KW-0961">Cell wall biogenesis/degradation</keyword>
<dbReference type="GO" id="GO:0071555">
    <property type="term" value="P:cell wall organization"/>
    <property type="evidence" value="ECO:0007669"/>
    <property type="project" value="UniProtKB-KW"/>
</dbReference>
<feature type="signal peptide" evidence="10">
    <location>
        <begin position="1"/>
        <end position="40"/>
    </location>
</feature>
<keyword evidence="3" id="KW-0134">Cell wall</keyword>
<organism evidence="11 12">
    <name type="scientific">Lactuca sativa</name>
    <name type="common">Garden lettuce</name>
    <dbReference type="NCBI Taxonomy" id="4236"/>
    <lineage>
        <taxon>Eukaryota</taxon>
        <taxon>Viridiplantae</taxon>
        <taxon>Streptophyta</taxon>
        <taxon>Embryophyta</taxon>
        <taxon>Tracheophyta</taxon>
        <taxon>Spermatophyta</taxon>
        <taxon>Magnoliopsida</taxon>
        <taxon>eudicotyledons</taxon>
        <taxon>Gunneridae</taxon>
        <taxon>Pentapetalae</taxon>
        <taxon>asterids</taxon>
        <taxon>campanulids</taxon>
        <taxon>Asterales</taxon>
        <taxon>Asteraceae</taxon>
        <taxon>Cichorioideae</taxon>
        <taxon>Cichorieae</taxon>
        <taxon>Lactucinae</taxon>
        <taxon>Lactuca</taxon>
    </lineage>
</organism>
<dbReference type="SMART" id="SM00710">
    <property type="entry name" value="PbH1"/>
    <property type="match status" value="6"/>
</dbReference>
<evidence type="ECO:0000256" key="6">
    <source>
        <dbReference type="ARBA" id="ARBA00023295"/>
    </source>
</evidence>
<evidence type="ECO:0000256" key="2">
    <source>
        <dbReference type="ARBA" id="ARBA00008834"/>
    </source>
</evidence>
<evidence type="ECO:0000256" key="5">
    <source>
        <dbReference type="ARBA" id="ARBA00022801"/>
    </source>
</evidence>
<evidence type="ECO:0000256" key="7">
    <source>
        <dbReference type="ARBA" id="ARBA00023316"/>
    </source>
</evidence>
<comment type="caution">
    <text evidence="11">The sequence shown here is derived from an EMBL/GenBank/DDBJ whole genome shotgun (WGS) entry which is preliminary data.</text>
</comment>
<proteinExistence type="inferred from homology"/>
<keyword evidence="6 9" id="KW-0326">Glycosidase</keyword>
<comment type="subcellular location">
    <subcellularLocation>
        <location evidence="1">Secreted</location>
        <location evidence="1">Cell wall</location>
    </subcellularLocation>
</comment>
<keyword evidence="4" id="KW-0964">Secreted</keyword>
<feature type="active site" evidence="8">
    <location>
        <position position="256"/>
    </location>
</feature>
<dbReference type="GO" id="GO:0005975">
    <property type="term" value="P:carbohydrate metabolic process"/>
    <property type="evidence" value="ECO:0007669"/>
    <property type="project" value="InterPro"/>
</dbReference>
<dbReference type="InterPro" id="IPR006626">
    <property type="entry name" value="PbH1"/>
</dbReference>
<evidence type="ECO:0000313" key="12">
    <source>
        <dbReference type="Proteomes" id="UP000235145"/>
    </source>
</evidence>
<protein>
    <recommendedName>
        <fullName evidence="13">Pectate lyase superfamily protein domain-containing protein</fullName>
    </recommendedName>
</protein>
<keyword evidence="5 9" id="KW-0378">Hydrolase</keyword>
<dbReference type="GO" id="GO:0004650">
    <property type="term" value="F:polygalacturonase activity"/>
    <property type="evidence" value="ECO:0007669"/>
    <property type="project" value="InterPro"/>
</dbReference>
<dbReference type="InterPro" id="IPR000743">
    <property type="entry name" value="Glyco_hydro_28"/>
</dbReference>
<evidence type="ECO:0000256" key="9">
    <source>
        <dbReference type="RuleBase" id="RU361169"/>
    </source>
</evidence>
<reference evidence="11 12" key="1">
    <citation type="journal article" date="2017" name="Nat. Commun.">
        <title>Genome assembly with in vitro proximity ligation data and whole-genome triplication in lettuce.</title>
        <authorList>
            <person name="Reyes-Chin-Wo S."/>
            <person name="Wang Z."/>
            <person name="Yang X."/>
            <person name="Kozik A."/>
            <person name="Arikit S."/>
            <person name="Song C."/>
            <person name="Xia L."/>
            <person name="Froenicke L."/>
            <person name="Lavelle D.O."/>
            <person name="Truco M.J."/>
            <person name="Xia R."/>
            <person name="Zhu S."/>
            <person name="Xu C."/>
            <person name="Xu H."/>
            <person name="Xu X."/>
            <person name="Cox K."/>
            <person name="Korf I."/>
            <person name="Meyers B.C."/>
            <person name="Michelmore R.W."/>
        </authorList>
    </citation>
    <scope>NUCLEOTIDE SEQUENCE [LARGE SCALE GENOMIC DNA]</scope>
    <source>
        <strain evidence="12">cv. Salinas</strain>
        <tissue evidence="11">Seedlings</tissue>
    </source>
</reference>
<dbReference type="SUPFAM" id="SSF51126">
    <property type="entry name" value="Pectin lyase-like"/>
    <property type="match status" value="1"/>
</dbReference>